<dbReference type="GO" id="GO:0018741">
    <property type="term" value="F:linear primary-alkylsulfatase activity"/>
    <property type="evidence" value="ECO:0007669"/>
    <property type="project" value="InterPro"/>
</dbReference>
<dbReference type="InterPro" id="IPR001279">
    <property type="entry name" value="Metallo-B-lactamas"/>
</dbReference>
<evidence type="ECO:0000259" key="5">
    <source>
        <dbReference type="SMART" id="SM00849"/>
    </source>
</evidence>
<dbReference type="GO" id="GO:0018909">
    <property type="term" value="P:dodecyl sulfate metabolic process"/>
    <property type="evidence" value="ECO:0007669"/>
    <property type="project" value="InterPro"/>
</dbReference>
<evidence type="ECO:0000313" key="7">
    <source>
        <dbReference type="Proteomes" id="UP000639643"/>
    </source>
</evidence>
<name>A0A8H6KH21_9PEZI</name>
<dbReference type="Pfam" id="PF00753">
    <property type="entry name" value="Lactamase_B"/>
    <property type="match status" value="1"/>
</dbReference>
<comment type="caution">
    <text evidence="6">The sequence shown here is derived from an EMBL/GenBank/DDBJ whole genome shotgun (WGS) entry which is preliminary data.</text>
</comment>
<sequence length="614" mass="67814">MAAEPSFDDKRDFVDADRGFIAALEPGVIKNGKGDVVWNIDDFKFLQEECPDTAHPFLWRQGQLNSKQGLYEIVPGIYQIRAFDLSNMTIVEGKEGVIIIDPLISCECAKAGLEIYQQHRGSHRPITGVIYSHSHGDRQMGAAGVIPQNPDPSLPIIAPEGFMEAILSESMIAGPAMRQRGAYMYGRALARGPKGHIGTGLGMASSAGTTSLIPPNLLIQKTGEEHVIDGVRIVFQMVPGTEAPAEINFHFPDFRALCIPETATNCMHNIVTLRGAQVRDSKAWSQYLDEAIVMFGYDSDVVFGSHNWPTFGQADLITRLSEQRDMYGYLHDQTVHMMNSGMTGVEIAERLQLPPNISKAWHCRGFYGSTSHNVKGIYQKYMTWFDGNPSHLWQYPPREEGERYIACMGGIDALCARAEEYINVGDSRFAATLLGHAKAAQPSHEKAKILLATAYENLGYGAENATWRNFYLVAAKELRTGEGPGLLGGGRTPLGPSLTIQQWFDILSVQVDGERAATEEPCFAIDFQLLDVEETWRLILSNGVLIYRRLDGMKNVAAQGTADLEVSLAKPQLLEVLRGKEVEFKRRIGRIEVLHQLIKLVTVPGGAKRGPSQI</sequence>
<keyword evidence="7" id="KW-1185">Reference proteome</keyword>
<accession>A0A8H6KH21</accession>
<dbReference type="Pfam" id="PF14864">
    <property type="entry name" value="Alkyl_sulf_C"/>
    <property type="match status" value="1"/>
</dbReference>
<dbReference type="InterPro" id="IPR036527">
    <property type="entry name" value="SCP2_sterol-bd_dom_sf"/>
</dbReference>
<dbReference type="Gene3D" id="3.60.15.30">
    <property type="entry name" value="Metallo-beta-lactamase domain"/>
    <property type="match status" value="1"/>
</dbReference>
<keyword evidence="1" id="KW-0479">Metal-binding</keyword>
<dbReference type="PANTHER" id="PTHR43223">
    <property type="entry name" value="ALKYL/ARYL-SULFATASE"/>
    <property type="match status" value="1"/>
</dbReference>
<evidence type="ECO:0000256" key="2">
    <source>
        <dbReference type="ARBA" id="ARBA00022801"/>
    </source>
</evidence>
<dbReference type="Pfam" id="PF14863">
    <property type="entry name" value="Alkyl_sulf_dimr"/>
    <property type="match status" value="1"/>
</dbReference>
<reference evidence="6" key="1">
    <citation type="journal article" date="2020" name="Phytopathology">
        <title>Genome Sequence Resources of Colletotrichum truncatum, C. plurivorum, C. musicola, and C. sojae: Four Species Pathogenic to Soybean (Glycine max).</title>
        <authorList>
            <person name="Rogerio F."/>
            <person name="Boufleur T.R."/>
            <person name="Ciampi-Guillardi M."/>
            <person name="Sukno S.A."/>
            <person name="Thon M.R."/>
            <person name="Massola Junior N.S."/>
            <person name="Baroncelli R."/>
        </authorList>
    </citation>
    <scope>NUCLEOTIDE SEQUENCE</scope>
    <source>
        <strain evidence="6">LFN0074</strain>
    </source>
</reference>
<dbReference type="SUPFAM" id="SSF55718">
    <property type="entry name" value="SCP-like"/>
    <property type="match status" value="1"/>
</dbReference>
<feature type="domain" description="Metallo-beta-lactamase" evidence="5">
    <location>
        <begin position="85"/>
        <end position="306"/>
    </location>
</feature>
<dbReference type="PANTHER" id="PTHR43223:SF1">
    <property type="entry name" value="ALKYL_ARYL-SULFATASE BDS1"/>
    <property type="match status" value="1"/>
</dbReference>
<dbReference type="EMBL" id="WIGM01000261">
    <property type="protein sequence ID" value="KAF6831414.1"/>
    <property type="molecule type" value="Genomic_DNA"/>
</dbReference>
<evidence type="ECO:0000313" key="6">
    <source>
        <dbReference type="EMBL" id="KAF6831414.1"/>
    </source>
</evidence>
<evidence type="ECO:0000256" key="4">
    <source>
        <dbReference type="ARBA" id="ARBA00033751"/>
    </source>
</evidence>
<dbReference type="GO" id="GO:0046983">
    <property type="term" value="F:protein dimerization activity"/>
    <property type="evidence" value="ECO:0007669"/>
    <property type="project" value="InterPro"/>
</dbReference>
<keyword evidence="2 6" id="KW-0378">Hydrolase</keyword>
<protein>
    <submittedName>
        <fullName evidence="6">Hydrolase</fullName>
    </submittedName>
</protein>
<dbReference type="SUPFAM" id="SSF56281">
    <property type="entry name" value="Metallo-hydrolase/oxidoreductase"/>
    <property type="match status" value="1"/>
</dbReference>
<dbReference type="InterPro" id="IPR029229">
    <property type="entry name" value="Alkyl_sulf_C"/>
</dbReference>
<dbReference type="InterPro" id="IPR036866">
    <property type="entry name" value="RibonucZ/Hydroxyglut_hydro"/>
</dbReference>
<organism evidence="6 7">
    <name type="scientific">Colletotrichum musicola</name>
    <dbReference type="NCBI Taxonomy" id="2175873"/>
    <lineage>
        <taxon>Eukaryota</taxon>
        <taxon>Fungi</taxon>
        <taxon>Dikarya</taxon>
        <taxon>Ascomycota</taxon>
        <taxon>Pezizomycotina</taxon>
        <taxon>Sordariomycetes</taxon>
        <taxon>Hypocreomycetidae</taxon>
        <taxon>Glomerellales</taxon>
        <taxon>Glomerellaceae</taxon>
        <taxon>Colletotrichum</taxon>
        <taxon>Colletotrichum orchidearum species complex</taxon>
    </lineage>
</organism>
<proteinExistence type="inferred from homology"/>
<dbReference type="InterPro" id="IPR029228">
    <property type="entry name" value="Alkyl_sulf_dimr"/>
</dbReference>
<dbReference type="Gene3D" id="3.30.1050.10">
    <property type="entry name" value="SCP2 sterol-binding domain"/>
    <property type="match status" value="1"/>
</dbReference>
<dbReference type="OrthoDB" id="449487at2759"/>
<evidence type="ECO:0000256" key="1">
    <source>
        <dbReference type="ARBA" id="ARBA00022723"/>
    </source>
</evidence>
<dbReference type="InterPro" id="IPR052195">
    <property type="entry name" value="Bact_Alkyl/Aryl-Sulfatase"/>
</dbReference>
<dbReference type="GO" id="GO:0046872">
    <property type="term" value="F:metal ion binding"/>
    <property type="evidence" value="ECO:0007669"/>
    <property type="project" value="UniProtKB-KW"/>
</dbReference>
<evidence type="ECO:0000256" key="3">
    <source>
        <dbReference type="ARBA" id="ARBA00022833"/>
    </source>
</evidence>
<dbReference type="AlphaFoldDB" id="A0A8H6KH21"/>
<comment type="similarity">
    <text evidence="4">Belongs to the metallo-beta-lactamase superfamily. Type III sulfatase family.</text>
</comment>
<dbReference type="Proteomes" id="UP000639643">
    <property type="component" value="Unassembled WGS sequence"/>
</dbReference>
<keyword evidence="3" id="KW-0862">Zinc</keyword>
<dbReference type="InterPro" id="IPR044097">
    <property type="entry name" value="Bds1/SdsA1_MBL-fold"/>
</dbReference>
<dbReference type="CDD" id="cd07710">
    <property type="entry name" value="arylsulfatase_Sdsa1-like_MBL-fold"/>
    <property type="match status" value="1"/>
</dbReference>
<dbReference type="InterPro" id="IPR038536">
    <property type="entry name" value="Alkyl/aryl-sulf_dimr_sf"/>
</dbReference>
<gene>
    <name evidence="6" type="ORF">CMUS01_07341</name>
</gene>
<dbReference type="SMART" id="SM00849">
    <property type="entry name" value="Lactamase_B"/>
    <property type="match status" value="1"/>
</dbReference>
<dbReference type="Gene3D" id="1.25.40.880">
    <property type="entry name" value="Alkyl sulfatase, dimerisation domain"/>
    <property type="match status" value="1"/>
</dbReference>
<dbReference type="FunFam" id="3.60.15.30:FF:000001">
    <property type="entry name" value="Alkyl/aryl-sulfatase BDS1"/>
    <property type="match status" value="1"/>
</dbReference>